<keyword evidence="3" id="KW-0460">Magnesium</keyword>
<dbReference type="CDD" id="cd04664">
    <property type="entry name" value="NUDIX_DHNTPase_like"/>
    <property type="match status" value="1"/>
</dbReference>
<dbReference type="Proteomes" id="UP001165413">
    <property type="component" value="Unassembled WGS sequence"/>
</dbReference>
<feature type="binding site" evidence="2">
    <location>
        <position position="4"/>
    </location>
    <ligand>
        <name>substrate</name>
    </ligand>
</feature>
<dbReference type="SUPFAM" id="SSF55811">
    <property type="entry name" value="Nudix"/>
    <property type="match status" value="1"/>
</dbReference>
<dbReference type="RefSeq" id="WP_254099144.1">
    <property type="nucleotide sequence ID" value="NZ_JANATA010000004.1"/>
</dbReference>
<dbReference type="NCBIfam" id="NF006961">
    <property type="entry name" value="PRK09438.1"/>
    <property type="match status" value="1"/>
</dbReference>
<dbReference type="PRINTS" id="PR01404">
    <property type="entry name" value="NPPPHYDRLASE"/>
</dbReference>
<reference evidence="5" key="1">
    <citation type="submission" date="2022-07" db="EMBL/GenBank/DDBJ databases">
        <title>Characterization of the Novel Bacterium Alteromonas immobilis LMIT006 and Alteromonas gregis LMIT007.</title>
        <authorList>
            <person name="Lin X."/>
        </authorList>
    </citation>
    <scope>NUCLEOTIDE SEQUENCE</scope>
    <source>
        <strain evidence="5">LMIT007</strain>
    </source>
</reference>
<dbReference type="AlphaFoldDB" id="A0AA42BL02"/>
<dbReference type="PANTHER" id="PTHR21340">
    <property type="entry name" value="DIADENOSINE 5,5-P1,P4-TETRAPHOSPHATE PYROPHOSPHOHYDROLASE MUTT"/>
    <property type="match status" value="1"/>
</dbReference>
<dbReference type="GO" id="GO:0008828">
    <property type="term" value="F:dATP diphosphatase activity"/>
    <property type="evidence" value="ECO:0007669"/>
    <property type="project" value="InterPro"/>
</dbReference>
<dbReference type="GO" id="GO:0006167">
    <property type="term" value="P:AMP biosynthetic process"/>
    <property type="evidence" value="ECO:0007669"/>
    <property type="project" value="TreeGrafter"/>
</dbReference>
<feature type="domain" description="Nudix hydrolase" evidence="4">
    <location>
        <begin position="4"/>
        <end position="142"/>
    </location>
</feature>
<dbReference type="EC" id="3.6.1.67" evidence="5"/>
<gene>
    <name evidence="5" type="primary">nudB</name>
    <name evidence="5" type="ORF">NLF92_04010</name>
</gene>
<organism evidence="5 6">
    <name type="scientific">Opacimonas viscosa</name>
    <dbReference type="NCBI Taxonomy" id="2961944"/>
    <lineage>
        <taxon>Bacteria</taxon>
        <taxon>Pseudomonadati</taxon>
        <taxon>Pseudomonadota</taxon>
        <taxon>Gammaproteobacteria</taxon>
        <taxon>Alteromonadales</taxon>
        <taxon>Alteromonadaceae</taxon>
        <taxon>Opacimonas</taxon>
    </lineage>
</organism>
<dbReference type="Pfam" id="PF00293">
    <property type="entry name" value="NUDIX"/>
    <property type="match status" value="1"/>
</dbReference>
<dbReference type="PANTHER" id="PTHR21340:SF0">
    <property type="entry name" value="BIS(5'-NUCLEOSYL)-TETRAPHOSPHATASE [ASYMMETRICAL]"/>
    <property type="match status" value="1"/>
</dbReference>
<keyword evidence="1 5" id="KW-0378">Hydrolase</keyword>
<evidence type="ECO:0000256" key="1">
    <source>
        <dbReference type="ARBA" id="ARBA00022801"/>
    </source>
</evidence>
<comment type="cofactor">
    <cofactor evidence="3">
        <name>Mg(2+)</name>
        <dbReference type="ChEBI" id="CHEBI:18420"/>
    </cofactor>
    <text evidence="3">Binds 1 Mg(2+) ion per subunit.</text>
</comment>
<dbReference type="GO" id="GO:0046872">
    <property type="term" value="F:metal ion binding"/>
    <property type="evidence" value="ECO:0007669"/>
    <property type="project" value="UniProtKB-KW"/>
</dbReference>
<name>A0AA42BL02_9ALTE</name>
<dbReference type="Gene3D" id="3.90.79.10">
    <property type="entry name" value="Nucleoside Triphosphate Pyrophosphohydrolase"/>
    <property type="match status" value="1"/>
</dbReference>
<evidence type="ECO:0000259" key="4">
    <source>
        <dbReference type="PROSITE" id="PS51462"/>
    </source>
</evidence>
<dbReference type="InterPro" id="IPR000086">
    <property type="entry name" value="NUDIX_hydrolase_dom"/>
</dbReference>
<dbReference type="PROSITE" id="PS51462">
    <property type="entry name" value="NUDIX"/>
    <property type="match status" value="1"/>
</dbReference>
<feature type="binding site" evidence="2">
    <location>
        <position position="25"/>
    </location>
    <ligand>
        <name>substrate</name>
    </ligand>
</feature>
<accession>A0AA42BL02</accession>
<evidence type="ECO:0000256" key="3">
    <source>
        <dbReference type="PIRSR" id="PIRSR603564-2"/>
    </source>
</evidence>
<feature type="binding site" evidence="3">
    <location>
        <position position="113"/>
    </location>
    <ligand>
        <name>Mg(2+)</name>
        <dbReference type="ChEBI" id="CHEBI:18420"/>
    </ligand>
</feature>
<sequence>MTFKRPESVLVVLYNEHAQVLVMQRDDDPDFWQSVTGTLEPSEVPLQTAYREVAEETGVILDPTLQQIKDCRLTNQYTIRKTWLYRYPVDTKYNFEYVFAAQIPADAQIRLTEHTAYLWLDKTAAIEKVWSSTNADAIARFVPEVST</sequence>
<dbReference type="GO" id="GO:0004081">
    <property type="term" value="F:bis(5'-nucleosyl)-tetraphosphatase (asymmetrical) activity"/>
    <property type="evidence" value="ECO:0007669"/>
    <property type="project" value="TreeGrafter"/>
</dbReference>
<dbReference type="InterPro" id="IPR020084">
    <property type="entry name" value="NUDIX_hydrolase_CS"/>
</dbReference>
<proteinExistence type="predicted"/>
<feature type="binding site" evidence="3">
    <location>
        <position position="56"/>
    </location>
    <ligand>
        <name>Mg(2+)</name>
        <dbReference type="ChEBI" id="CHEBI:18420"/>
    </ligand>
</feature>
<protein>
    <submittedName>
        <fullName evidence="5">Dihydroneopterin triphosphate diphosphatase</fullName>
        <ecNumber evidence="5">3.6.1.67</ecNumber>
    </submittedName>
</protein>
<dbReference type="PROSITE" id="PS00893">
    <property type="entry name" value="NUDIX_BOX"/>
    <property type="match status" value="1"/>
</dbReference>
<dbReference type="InterPro" id="IPR015797">
    <property type="entry name" value="NUDIX_hydrolase-like_dom_sf"/>
</dbReference>
<feature type="binding site" evidence="2">
    <location>
        <position position="131"/>
    </location>
    <ligand>
        <name>substrate</name>
    </ligand>
</feature>
<feature type="binding site" evidence="3">
    <location>
        <position position="52"/>
    </location>
    <ligand>
        <name>Mg(2+)</name>
        <dbReference type="ChEBI" id="CHEBI:18420"/>
    </ligand>
</feature>
<dbReference type="InterPro" id="IPR051325">
    <property type="entry name" value="Nudix_hydrolase_domain"/>
</dbReference>
<comment type="caution">
    <text evidence="5">The sequence shown here is derived from an EMBL/GenBank/DDBJ whole genome shotgun (WGS) entry which is preliminary data.</text>
</comment>
<feature type="binding site" evidence="2">
    <location>
        <position position="36"/>
    </location>
    <ligand>
        <name>substrate</name>
    </ligand>
</feature>
<keyword evidence="6" id="KW-1185">Reference proteome</keyword>
<dbReference type="GO" id="GO:0006754">
    <property type="term" value="P:ATP biosynthetic process"/>
    <property type="evidence" value="ECO:0007669"/>
    <property type="project" value="TreeGrafter"/>
</dbReference>
<evidence type="ECO:0000313" key="5">
    <source>
        <dbReference type="EMBL" id="MCP3428109.1"/>
    </source>
</evidence>
<dbReference type="GO" id="GO:0046656">
    <property type="term" value="P:folic acid biosynthetic process"/>
    <property type="evidence" value="ECO:0007669"/>
    <property type="project" value="InterPro"/>
</dbReference>
<dbReference type="GO" id="GO:0019177">
    <property type="term" value="F:dihydroneopterin triphosphate pyrophosphohydrolase activity"/>
    <property type="evidence" value="ECO:0007669"/>
    <property type="project" value="UniProtKB-EC"/>
</dbReference>
<keyword evidence="3" id="KW-0479">Metal-binding</keyword>
<dbReference type="EMBL" id="JANATA010000004">
    <property type="protein sequence ID" value="MCP3428109.1"/>
    <property type="molecule type" value="Genomic_DNA"/>
</dbReference>
<dbReference type="InterPro" id="IPR003564">
    <property type="entry name" value="DHNTPase"/>
</dbReference>
<evidence type="ECO:0000313" key="6">
    <source>
        <dbReference type="Proteomes" id="UP001165413"/>
    </source>
</evidence>
<evidence type="ECO:0000256" key="2">
    <source>
        <dbReference type="PIRSR" id="PIRSR603564-1"/>
    </source>
</evidence>